<accession>A0A915DLL9</accession>
<dbReference type="WBParaSite" id="jg21287">
    <property type="protein sequence ID" value="jg21287"/>
    <property type="gene ID" value="jg21287"/>
</dbReference>
<name>A0A915DLL9_9BILA</name>
<keyword evidence="1" id="KW-0812">Transmembrane</keyword>
<dbReference type="AlphaFoldDB" id="A0A915DLL9"/>
<dbReference type="Proteomes" id="UP000887574">
    <property type="component" value="Unplaced"/>
</dbReference>
<keyword evidence="1" id="KW-0472">Membrane</keyword>
<evidence type="ECO:0000313" key="2">
    <source>
        <dbReference type="Proteomes" id="UP000887574"/>
    </source>
</evidence>
<keyword evidence="2" id="KW-1185">Reference proteome</keyword>
<feature type="transmembrane region" description="Helical" evidence="1">
    <location>
        <begin position="12"/>
        <end position="37"/>
    </location>
</feature>
<keyword evidence="1" id="KW-1133">Transmembrane helix</keyword>
<organism evidence="2 3">
    <name type="scientific">Ditylenchus dipsaci</name>
    <dbReference type="NCBI Taxonomy" id="166011"/>
    <lineage>
        <taxon>Eukaryota</taxon>
        <taxon>Metazoa</taxon>
        <taxon>Ecdysozoa</taxon>
        <taxon>Nematoda</taxon>
        <taxon>Chromadorea</taxon>
        <taxon>Rhabditida</taxon>
        <taxon>Tylenchina</taxon>
        <taxon>Tylenchomorpha</taxon>
        <taxon>Sphaerularioidea</taxon>
        <taxon>Anguinidae</taxon>
        <taxon>Anguininae</taxon>
        <taxon>Ditylenchus</taxon>
    </lineage>
</organism>
<protein>
    <submittedName>
        <fullName evidence="3">Uncharacterized protein</fullName>
    </submittedName>
</protein>
<evidence type="ECO:0000313" key="3">
    <source>
        <dbReference type="WBParaSite" id="jg21287"/>
    </source>
</evidence>
<sequence>MFVNNISKSDFFLCFIKFVCISRLIIWLTVALFGLPFTNSDIFTKPCTSPNPLLESNKSTTPLFKPLASTAHINCARVLADDTDYMASLKSNRTVETEEPDLAIDCESIYDRNFYAAQPASIEEKNFL</sequence>
<reference evidence="3" key="1">
    <citation type="submission" date="2022-11" db="UniProtKB">
        <authorList>
            <consortium name="WormBaseParasite"/>
        </authorList>
    </citation>
    <scope>IDENTIFICATION</scope>
</reference>
<evidence type="ECO:0000256" key="1">
    <source>
        <dbReference type="SAM" id="Phobius"/>
    </source>
</evidence>
<proteinExistence type="predicted"/>